<dbReference type="EMBL" id="MN577570">
    <property type="protein sequence ID" value="QGT49694.1"/>
    <property type="molecule type" value="Genomic_DNA"/>
</dbReference>
<name>A0A650EL80_9BACT</name>
<dbReference type="AlphaFoldDB" id="A0A650EL80"/>
<evidence type="ECO:0000256" key="1">
    <source>
        <dbReference type="SAM" id="Phobius"/>
    </source>
</evidence>
<sequence length="472" mass="54055">MVKLISDTSTNFQTRGYNSSFVTMMLERPQKSQADNVVNKDDNKIKKYTLPAGLLAGGGVLVYLGLMRPGKSKLFNMHIRNHIFNMEKKVHEFVAFIRNSIDDISGESTTYINNYKAAHHINPVEYSSSLKVFRRAEKVAEAQDLAFEAITSRTNFGMDDIQNFSSMYNTIKNSSLLSIGQKKAQAKTAIGENVKVNLPKNLAKNMDLVEEGENQLITMQNALSEQLDGIEATRMGIASRQLHSQMAQAITESRRLQYQAKENVINTAFYQTKKLLNLPEEFGPSYLNVPKVSDFDEKLAYMELRPINVPPRLKEIYEDNNFFRIAIEHDFTDLPEREVVNIFYSSSADNNLKDLGYLIDRLRLRQAILKTKNNDRKSVYDVMIPKLEYLSARLNDFGKRELLTRCGTDFDKMTVSERKNTLKGIYDIASRLGFESISHMDAVLAKESSNYSGMNIRNYMEIFRNNPDIYFF</sequence>
<keyword evidence="1" id="KW-0812">Transmembrane</keyword>
<evidence type="ECO:0000313" key="2">
    <source>
        <dbReference type="EMBL" id="QGT49694.1"/>
    </source>
</evidence>
<accession>A0A650EL80</accession>
<feature type="transmembrane region" description="Helical" evidence="1">
    <location>
        <begin position="48"/>
        <end position="66"/>
    </location>
</feature>
<keyword evidence="1" id="KW-0472">Membrane</keyword>
<protein>
    <submittedName>
        <fullName evidence="2">Uncharacterized protein</fullName>
    </submittedName>
</protein>
<organism evidence="2">
    <name type="scientific">uncultured Candidatus Melainabacteria bacterium</name>
    <dbReference type="NCBI Taxonomy" id="2682970"/>
    <lineage>
        <taxon>Bacteria</taxon>
        <taxon>Bacillati</taxon>
        <taxon>Candidatus Melainabacteria</taxon>
        <taxon>environmental samples</taxon>
    </lineage>
</organism>
<gene>
    <name evidence="2" type="ORF">Melaina855_0810</name>
</gene>
<reference evidence="2" key="1">
    <citation type="journal article" date="2020" name="J. ISSAAS">
        <title>Lactobacilli and other gastrointestinal microbiota of Peromyscus leucopus, reservoir host for agents of Lyme disease and other zoonoses in North America.</title>
        <authorList>
            <person name="Milovic A."/>
            <person name="Bassam K."/>
            <person name="Shao H."/>
            <person name="Chatzistamou I."/>
            <person name="Tufts D.M."/>
            <person name="Diuk-Wasser M."/>
            <person name="Barbour A.G."/>
        </authorList>
    </citation>
    <scope>NUCLEOTIDE SEQUENCE</scope>
    <source>
        <strain evidence="2">LL20</strain>
    </source>
</reference>
<keyword evidence="1" id="KW-1133">Transmembrane helix</keyword>
<proteinExistence type="predicted"/>